<accession>A0A8C6YI01</accession>
<evidence type="ECO:0000313" key="7">
    <source>
        <dbReference type="Proteomes" id="UP000694420"/>
    </source>
</evidence>
<evidence type="ECO:0000256" key="3">
    <source>
        <dbReference type="ARBA" id="ARBA00022782"/>
    </source>
</evidence>
<keyword evidence="5" id="KW-0732">Signal</keyword>
<dbReference type="Gene3D" id="2.80.10.50">
    <property type="match status" value="1"/>
</dbReference>
<dbReference type="SUPFAM" id="SSF50353">
    <property type="entry name" value="Cytokine"/>
    <property type="match status" value="1"/>
</dbReference>
<keyword evidence="4" id="KW-0497">Mitogen</keyword>
<sequence>PGATSSLFYFIFISSLSFPLAIVCNQPSPNFNQSMREQDTASDQLSRRRIREYQLCSRTGGKHVQVTGDPAVPAATLMVETGTFVHIKGAESEQYVCMSRGKLVGKRIGRSKECIFTEVVLENNHTAFQSVRHEGWHRAWDPCVPRALDTPCPRVMLRGPRNRGCSMVPGPGAALWYPALKMLEPSQGHPQALPPCSAALAAPWTCFLHC</sequence>
<dbReference type="GO" id="GO:0030154">
    <property type="term" value="P:cell differentiation"/>
    <property type="evidence" value="ECO:0007669"/>
    <property type="project" value="UniProtKB-KW"/>
</dbReference>
<name>A0A8C6YI01_NOTPE</name>
<dbReference type="InterPro" id="IPR008996">
    <property type="entry name" value="IL1/FGF"/>
</dbReference>
<dbReference type="Proteomes" id="UP000694420">
    <property type="component" value="Unplaced"/>
</dbReference>
<proteinExistence type="inferred from homology"/>
<feature type="chain" id="PRO_5034744918" evidence="5">
    <location>
        <begin position="22"/>
        <end position="210"/>
    </location>
</feature>
<keyword evidence="7" id="KW-1185">Reference proteome</keyword>
<reference evidence="6" key="2">
    <citation type="submission" date="2025-09" db="UniProtKB">
        <authorList>
            <consortium name="Ensembl"/>
        </authorList>
    </citation>
    <scope>IDENTIFICATION</scope>
</reference>
<dbReference type="Ensembl" id="ENSNPET00000000236.1">
    <property type="protein sequence ID" value="ENSNPEP00000000230.1"/>
    <property type="gene ID" value="ENSNPEG00000000222.1"/>
</dbReference>
<dbReference type="SMART" id="SM00442">
    <property type="entry name" value="FGF"/>
    <property type="match status" value="1"/>
</dbReference>
<dbReference type="GO" id="GO:0008083">
    <property type="term" value="F:growth factor activity"/>
    <property type="evidence" value="ECO:0007669"/>
    <property type="project" value="InterPro"/>
</dbReference>
<dbReference type="InterPro" id="IPR002209">
    <property type="entry name" value="Fibroblast_GF_fam"/>
</dbReference>
<reference evidence="6" key="1">
    <citation type="submission" date="2025-08" db="UniProtKB">
        <authorList>
            <consortium name="Ensembl"/>
        </authorList>
    </citation>
    <scope>IDENTIFICATION</scope>
</reference>
<keyword evidence="2" id="KW-0217">Developmental protein</keyword>
<evidence type="ECO:0000256" key="2">
    <source>
        <dbReference type="ARBA" id="ARBA00022473"/>
    </source>
</evidence>
<dbReference type="PANTHER" id="PTHR11486">
    <property type="entry name" value="FIBROBLAST GROWTH FACTOR"/>
    <property type="match status" value="1"/>
</dbReference>
<evidence type="ECO:0000256" key="4">
    <source>
        <dbReference type="ARBA" id="ARBA00023246"/>
    </source>
</evidence>
<organism evidence="6 7">
    <name type="scientific">Nothoprocta perdicaria</name>
    <name type="common">Chilean tinamou</name>
    <name type="synonym">Crypturus perdicarius</name>
    <dbReference type="NCBI Taxonomy" id="30464"/>
    <lineage>
        <taxon>Eukaryota</taxon>
        <taxon>Metazoa</taxon>
        <taxon>Chordata</taxon>
        <taxon>Craniata</taxon>
        <taxon>Vertebrata</taxon>
        <taxon>Euteleostomi</taxon>
        <taxon>Archelosauria</taxon>
        <taxon>Archosauria</taxon>
        <taxon>Dinosauria</taxon>
        <taxon>Saurischia</taxon>
        <taxon>Theropoda</taxon>
        <taxon>Coelurosauria</taxon>
        <taxon>Aves</taxon>
        <taxon>Palaeognathae</taxon>
        <taxon>Tinamiformes</taxon>
        <taxon>Tinamidae</taxon>
        <taxon>Nothoprocta</taxon>
    </lineage>
</organism>
<dbReference type="AlphaFoldDB" id="A0A8C6YI01"/>
<comment type="similarity">
    <text evidence="1">Belongs to the heparin-binding growth factors family.</text>
</comment>
<evidence type="ECO:0000256" key="1">
    <source>
        <dbReference type="ARBA" id="ARBA00007936"/>
    </source>
</evidence>
<dbReference type="Pfam" id="PF00167">
    <property type="entry name" value="FGF"/>
    <property type="match status" value="1"/>
</dbReference>
<protein>
    <submittedName>
        <fullName evidence="6">Fibroblast growth factor 17</fullName>
    </submittedName>
</protein>
<keyword evidence="3" id="KW-0221">Differentiation</keyword>
<feature type="signal peptide" evidence="5">
    <location>
        <begin position="1"/>
        <end position="21"/>
    </location>
</feature>
<evidence type="ECO:0000313" key="6">
    <source>
        <dbReference type="Ensembl" id="ENSNPEP00000000230.1"/>
    </source>
</evidence>
<evidence type="ECO:0000256" key="5">
    <source>
        <dbReference type="SAM" id="SignalP"/>
    </source>
</evidence>
<dbReference type="GO" id="GO:0051781">
    <property type="term" value="P:positive regulation of cell division"/>
    <property type="evidence" value="ECO:0007669"/>
    <property type="project" value="UniProtKB-KW"/>
</dbReference>